<feature type="transmembrane region" description="Helical" evidence="1">
    <location>
        <begin position="123"/>
        <end position="143"/>
    </location>
</feature>
<sequence length="172" mass="19201">MTKTKGFDWFSLIVGILSLCAAWVVFTRPLASLVTLAYLFGGFALIKGIYELWFRNTVKNTVGANGTWLLIIAIIDIILGVYLLFHIGVTTAILPYVFAVWFIADSIVELATAGIYRQFSKGYYWFIVILNILAVICGISLLFNPMMSAGVLIYLAGFYFIFFGIAFITEAF</sequence>
<reference evidence="4 5" key="1">
    <citation type="journal article" date="2015" name="Genome Announc.">
        <title>Expanding the biotechnology potential of lactobacilli through comparative genomics of 213 strains and associated genera.</title>
        <authorList>
            <person name="Sun Z."/>
            <person name="Harris H.M."/>
            <person name="McCann A."/>
            <person name="Guo C."/>
            <person name="Argimon S."/>
            <person name="Zhang W."/>
            <person name="Yang X."/>
            <person name="Jeffery I.B."/>
            <person name="Cooney J.C."/>
            <person name="Kagawa T.F."/>
            <person name="Liu W."/>
            <person name="Song Y."/>
            <person name="Salvetti E."/>
            <person name="Wrobel A."/>
            <person name="Rasinkangas P."/>
            <person name="Parkhill J."/>
            <person name="Rea M.C."/>
            <person name="O'Sullivan O."/>
            <person name="Ritari J."/>
            <person name="Douillard F.P."/>
            <person name="Paul Ross R."/>
            <person name="Yang R."/>
            <person name="Briner A.E."/>
            <person name="Felis G.E."/>
            <person name="de Vos W.M."/>
            <person name="Barrangou R."/>
            <person name="Klaenhammer T.R."/>
            <person name="Caufield P.W."/>
            <person name="Cui Y."/>
            <person name="Zhang H."/>
            <person name="O'Toole P.W."/>
        </authorList>
    </citation>
    <scope>NUCLEOTIDE SEQUENCE [LARGE SCALE GENOMIC DNA]</scope>
    <source>
        <strain evidence="2 5">ATCC BAA-66</strain>
        <strain evidence="3 4">DSM 13344</strain>
    </source>
</reference>
<evidence type="ECO:0000256" key="1">
    <source>
        <dbReference type="SAM" id="Phobius"/>
    </source>
</evidence>
<keyword evidence="4" id="KW-1185">Reference proteome</keyword>
<organism evidence="3 4">
    <name type="scientific">Lactobacillus selangorensis</name>
    <dbReference type="NCBI Taxonomy" id="81857"/>
    <lineage>
        <taxon>Bacteria</taxon>
        <taxon>Bacillati</taxon>
        <taxon>Bacillota</taxon>
        <taxon>Bacilli</taxon>
        <taxon>Lactobacillales</taxon>
        <taxon>Lactobacillaceae</taxon>
        <taxon>Lactobacillus</taxon>
    </lineage>
</organism>
<evidence type="ECO:0000313" key="4">
    <source>
        <dbReference type="Proteomes" id="UP000051645"/>
    </source>
</evidence>
<dbReference type="InterPro" id="IPR052712">
    <property type="entry name" value="Acid_resist_chaperone_HdeD"/>
</dbReference>
<feature type="transmembrane region" description="Helical" evidence="1">
    <location>
        <begin position="66"/>
        <end position="87"/>
    </location>
</feature>
<dbReference type="EMBL" id="JQAZ01000009">
    <property type="protein sequence ID" value="KRN30048.1"/>
    <property type="molecule type" value="Genomic_DNA"/>
</dbReference>
<dbReference type="AlphaFoldDB" id="A0A0R2FNJ1"/>
<dbReference type="EMBL" id="JQAT01000002">
    <property type="protein sequence ID" value="KRN29038.1"/>
    <property type="molecule type" value="Genomic_DNA"/>
</dbReference>
<dbReference type="Proteomes" id="UP000051645">
    <property type="component" value="Unassembled WGS sequence"/>
</dbReference>
<dbReference type="Proteomes" id="UP000051751">
    <property type="component" value="Unassembled WGS sequence"/>
</dbReference>
<keyword evidence="1" id="KW-0812">Transmembrane</keyword>
<keyword evidence="1" id="KW-0472">Membrane</keyword>
<protein>
    <recommendedName>
        <fullName evidence="6">Integral membrane protein</fullName>
    </recommendedName>
</protein>
<dbReference type="InterPro" id="IPR005325">
    <property type="entry name" value="DUF308_memb"/>
</dbReference>
<dbReference type="OrthoDB" id="2325981at2"/>
<accession>A0A0R2FNJ1</accession>
<feature type="transmembrane region" description="Helical" evidence="1">
    <location>
        <begin position="7"/>
        <end position="26"/>
    </location>
</feature>
<gene>
    <name evidence="2" type="ORF">IV38_GL001254</name>
    <name evidence="3" type="ORF">IV40_GL002077</name>
</gene>
<evidence type="ECO:0000313" key="5">
    <source>
        <dbReference type="Proteomes" id="UP000051751"/>
    </source>
</evidence>
<evidence type="ECO:0000313" key="2">
    <source>
        <dbReference type="EMBL" id="KRN29038.1"/>
    </source>
</evidence>
<evidence type="ECO:0008006" key="6">
    <source>
        <dbReference type="Google" id="ProtNLM"/>
    </source>
</evidence>
<evidence type="ECO:0000313" key="3">
    <source>
        <dbReference type="EMBL" id="KRN30048.1"/>
    </source>
</evidence>
<dbReference type="PANTHER" id="PTHR34989:SF1">
    <property type="entry name" value="PROTEIN HDED"/>
    <property type="match status" value="1"/>
</dbReference>
<feature type="transmembrane region" description="Helical" evidence="1">
    <location>
        <begin position="149"/>
        <end position="168"/>
    </location>
</feature>
<comment type="caution">
    <text evidence="3">The sequence shown here is derived from an EMBL/GenBank/DDBJ whole genome shotgun (WGS) entry which is preliminary data.</text>
</comment>
<dbReference type="RefSeq" id="WP_057771130.1">
    <property type="nucleotide sequence ID" value="NZ_JQAT01000002.1"/>
</dbReference>
<dbReference type="PATRIC" id="fig|81857.3.peg.1260"/>
<name>A0A0R2FNJ1_9LACO</name>
<keyword evidence="1" id="KW-1133">Transmembrane helix</keyword>
<dbReference type="STRING" id="81857.IV38_GL001254"/>
<dbReference type="Pfam" id="PF03729">
    <property type="entry name" value="DUF308"/>
    <property type="match status" value="2"/>
</dbReference>
<feature type="transmembrane region" description="Helical" evidence="1">
    <location>
        <begin position="93"/>
        <end position="116"/>
    </location>
</feature>
<dbReference type="GO" id="GO:0005886">
    <property type="term" value="C:plasma membrane"/>
    <property type="evidence" value="ECO:0007669"/>
    <property type="project" value="TreeGrafter"/>
</dbReference>
<dbReference type="PANTHER" id="PTHR34989">
    <property type="entry name" value="PROTEIN HDED"/>
    <property type="match status" value="1"/>
</dbReference>
<proteinExistence type="predicted"/>
<feature type="transmembrane region" description="Helical" evidence="1">
    <location>
        <begin position="32"/>
        <end position="54"/>
    </location>
</feature>